<dbReference type="PANTHER" id="PTHR31084:SF0">
    <property type="entry name" value="ALPHA-L-FUCOSIDASE 2"/>
    <property type="match status" value="1"/>
</dbReference>
<dbReference type="InterPro" id="IPR008928">
    <property type="entry name" value="6-hairpin_glycosidase_sf"/>
</dbReference>
<dbReference type="Proteomes" id="UP000778578">
    <property type="component" value="Unassembled WGS sequence"/>
</dbReference>
<dbReference type="InterPro" id="IPR012341">
    <property type="entry name" value="6hp_glycosidase-like_sf"/>
</dbReference>
<dbReference type="InterPro" id="IPR016518">
    <property type="entry name" value="Alpha-L-fucosidase"/>
</dbReference>
<dbReference type="Pfam" id="PF22124">
    <property type="entry name" value="Glyco_hydro_95_cat"/>
    <property type="match status" value="1"/>
</dbReference>
<dbReference type="PANTHER" id="PTHR31084">
    <property type="entry name" value="ALPHA-L-FUCOSIDASE 2"/>
    <property type="match status" value="1"/>
</dbReference>
<keyword evidence="5" id="KW-0378">Hydrolase</keyword>
<evidence type="ECO:0000259" key="4">
    <source>
        <dbReference type="Pfam" id="PF22124"/>
    </source>
</evidence>
<feature type="compositionally biased region" description="Gly residues" evidence="1">
    <location>
        <begin position="514"/>
        <end position="523"/>
    </location>
</feature>
<dbReference type="SUPFAM" id="SSF48208">
    <property type="entry name" value="Six-hairpin glycosidases"/>
    <property type="match status" value="1"/>
</dbReference>
<feature type="domain" description="Glycosyl hydrolase family 95 catalytic" evidence="4">
    <location>
        <begin position="302"/>
        <end position="743"/>
    </location>
</feature>
<dbReference type="EMBL" id="JAINZZ010000016">
    <property type="protein sequence ID" value="MBY8879002.1"/>
    <property type="molecule type" value="Genomic_DNA"/>
</dbReference>
<evidence type="ECO:0000259" key="3">
    <source>
        <dbReference type="Pfam" id="PF21307"/>
    </source>
</evidence>
<comment type="caution">
    <text evidence="5">The sequence shown here is derived from an EMBL/GenBank/DDBJ whole genome shotgun (WGS) entry which is preliminary data.</text>
</comment>
<dbReference type="GO" id="GO:0016787">
    <property type="term" value="F:hydrolase activity"/>
    <property type="evidence" value="ECO:0007669"/>
    <property type="project" value="UniProtKB-KW"/>
</dbReference>
<proteinExistence type="predicted"/>
<feature type="domain" description="Alpha fucosidase A-like C-terminal" evidence="3">
    <location>
        <begin position="746"/>
        <end position="798"/>
    </location>
</feature>
<dbReference type="Pfam" id="PF14498">
    <property type="entry name" value="Glyco_hyd_65N_2"/>
    <property type="match status" value="1"/>
</dbReference>
<evidence type="ECO:0000313" key="5">
    <source>
        <dbReference type="EMBL" id="MBY8879002.1"/>
    </source>
</evidence>
<dbReference type="Gene3D" id="1.50.10.10">
    <property type="match status" value="1"/>
</dbReference>
<reference evidence="5 6" key="1">
    <citation type="submission" date="2021-08" db="EMBL/GenBank/DDBJ databases">
        <title>WGS of actinomycetes from Thailand.</title>
        <authorList>
            <person name="Thawai C."/>
        </authorList>
    </citation>
    <scope>NUCLEOTIDE SEQUENCE [LARGE SCALE GENOMIC DNA]</scope>
    <source>
        <strain evidence="5 6">PLK6-54</strain>
    </source>
</reference>
<evidence type="ECO:0000259" key="2">
    <source>
        <dbReference type="Pfam" id="PF14498"/>
    </source>
</evidence>
<keyword evidence="6" id="KW-1185">Reference proteome</keyword>
<feature type="domain" description="Glycosyl hydrolase family 95 N-terminal" evidence="2">
    <location>
        <begin position="15"/>
        <end position="269"/>
    </location>
</feature>
<organism evidence="5 6">
    <name type="scientific">Actinacidiphila acidipaludis</name>
    <dbReference type="NCBI Taxonomy" id="2873382"/>
    <lineage>
        <taxon>Bacteria</taxon>
        <taxon>Bacillati</taxon>
        <taxon>Actinomycetota</taxon>
        <taxon>Actinomycetes</taxon>
        <taxon>Kitasatosporales</taxon>
        <taxon>Streptomycetaceae</taxon>
        <taxon>Actinacidiphila</taxon>
    </lineage>
</organism>
<evidence type="ECO:0000313" key="6">
    <source>
        <dbReference type="Proteomes" id="UP000778578"/>
    </source>
</evidence>
<dbReference type="InterPro" id="IPR027414">
    <property type="entry name" value="GH95_N_dom"/>
</dbReference>
<dbReference type="InterPro" id="IPR049053">
    <property type="entry name" value="AFCA-like_C"/>
</dbReference>
<sequence>MHTTPDPADLLLSWPAPAADWHEAAPVGNGRLGAMVFGGAHRGRIQINDSTVWSGTPDGPAAALADVVAGGAGPRRLAEVRAALRDGDRRTAESLLMTFEGPYSQEYLPYADLWLTVDGGERAVHHGRTLNLDSGVAAEEFTLGGTAVSRRTWADAVSGTLCTDLTAVGGTVGLRLELTTPLREVQRAADQRGITLGVEIPVDGAPAHEPAVAEPLRYATGPVGGYDPFGALAVRLATDGEVTVAITDGSLRITGATRLLVTVASSTRAHAHWSGRPGPGSREVHLDAAAGAAGRAAALGAEALLAQHEGDLRGLLGGSALRVGPRRSGTYDVSADILSGRDELLTATVLFQFGRYLLAAASRPRTGPPANLQGIWNADLRPAWSSNYTVNINTQMNYWGAEAAGLPACHEPLFDLLDRVAAHGTDVARELYGARGWVAHHNTDMWGWALPVGMGHGNPSWAIWMMGGAWLSQHLWDHYDFTRDTAFLRERAWPLLRGCSAFLLDWLVDEDRPGGGSDDGGGSSSDVGGSDEGSDGHGYLRTLPSTSPENLFLSEQGRPESLTHSSAMDLWLIRAAFERTLRAAALLGLQDPLTDEIQAALPRLPLPRISPVGLLQEWADDLPEQDPAHRHLSPLVGLHPLGLVDPDTAPEFALAARRLLDRRGPGAMGWSWAWKMSQRAWLRDAVGARELLLEAARPLDGDAGTDAPVDGSRWGGLLPNLFSTHPPFQIDGSYGFMAAITEMVLQSHTGTVHLLPALPAQWSEGDARDLRCRGGLSVDLAWDAGVLTGVTLRRIAGDPAEPVRVRCGDRTAEVTVEPGTAFVLDGRLRPVRAGQEAGAC</sequence>
<protein>
    <submittedName>
        <fullName evidence="5">Glycoside hydrolase family 95 protein</fullName>
    </submittedName>
</protein>
<dbReference type="PIRSF" id="PIRSF007663">
    <property type="entry name" value="UCP007663"/>
    <property type="match status" value="1"/>
</dbReference>
<dbReference type="Pfam" id="PF21307">
    <property type="entry name" value="Glyco_hydro_95_C"/>
    <property type="match status" value="1"/>
</dbReference>
<feature type="region of interest" description="Disordered" evidence="1">
    <location>
        <begin position="514"/>
        <end position="541"/>
    </location>
</feature>
<dbReference type="RefSeq" id="WP_222963145.1">
    <property type="nucleotide sequence ID" value="NZ_JAINZZ010000016.1"/>
</dbReference>
<accession>A0ABS7QAJ4</accession>
<name>A0ABS7QAJ4_9ACTN</name>
<evidence type="ECO:0000256" key="1">
    <source>
        <dbReference type="SAM" id="MobiDB-lite"/>
    </source>
</evidence>
<dbReference type="InterPro" id="IPR054363">
    <property type="entry name" value="GH95_cat"/>
</dbReference>
<gene>
    <name evidence="5" type="ORF">K7862_15355</name>
</gene>